<evidence type="ECO:0000313" key="7">
    <source>
        <dbReference type="EMBL" id="MFC4540584.1"/>
    </source>
</evidence>
<dbReference type="EMBL" id="JBHSFA010000002">
    <property type="protein sequence ID" value="MFC4540584.1"/>
    <property type="molecule type" value="Genomic_DNA"/>
</dbReference>
<keyword evidence="3" id="KW-0520">NAD</keyword>
<name>A0ABD5PKY4_9EURY</name>
<dbReference type="Pfam" id="PF00389">
    <property type="entry name" value="2-Hacid_dh"/>
    <property type="match status" value="1"/>
</dbReference>
<feature type="domain" description="D-isomer specific 2-hydroxyacid dehydrogenase catalytic" evidence="5">
    <location>
        <begin position="24"/>
        <end position="322"/>
    </location>
</feature>
<gene>
    <name evidence="7" type="ORF">ACFO5R_01425</name>
</gene>
<dbReference type="PROSITE" id="PS00670">
    <property type="entry name" value="D_2_HYDROXYACID_DH_2"/>
    <property type="match status" value="1"/>
</dbReference>
<reference evidence="7 8" key="1">
    <citation type="journal article" date="2019" name="Int. J. Syst. Evol. Microbiol.">
        <title>The Global Catalogue of Microorganisms (GCM) 10K type strain sequencing project: providing services to taxonomists for standard genome sequencing and annotation.</title>
        <authorList>
            <consortium name="The Broad Institute Genomics Platform"/>
            <consortium name="The Broad Institute Genome Sequencing Center for Infectious Disease"/>
            <person name="Wu L."/>
            <person name="Ma J."/>
        </authorList>
    </citation>
    <scope>NUCLEOTIDE SEQUENCE [LARGE SCALE GENOMIC DNA]</scope>
    <source>
        <strain evidence="7 8">WLHS5</strain>
    </source>
</reference>
<evidence type="ECO:0000256" key="1">
    <source>
        <dbReference type="ARBA" id="ARBA00005854"/>
    </source>
</evidence>
<dbReference type="Gene3D" id="3.40.50.720">
    <property type="entry name" value="NAD(P)-binding Rossmann-like Domain"/>
    <property type="match status" value="2"/>
</dbReference>
<keyword evidence="2 4" id="KW-0560">Oxidoreductase</keyword>
<dbReference type="InterPro" id="IPR036291">
    <property type="entry name" value="NAD(P)-bd_dom_sf"/>
</dbReference>
<organism evidence="7 8">
    <name type="scientific">Halosolutus amylolyticus</name>
    <dbReference type="NCBI Taxonomy" id="2932267"/>
    <lineage>
        <taxon>Archaea</taxon>
        <taxon>Methanobacteriati</taxon>
        <taxon>Methanobacteriota</taxon>
        <taxon>Stenosarchaea group</taxon>
        <taxon>Halobacteria</taxon>
        <taxon>Halobacteriales</taxon>
        <taxon>Natrialbaceae</taxon>
        <taxon>Halosolutus</taxon>
    </lineage>
</organism>
<protein>
    <submittedName>
        <fullName evidence="7">C-terminal binding protein</fullName>
    </submittedName>
</protein>
<comment type="caution">
    <text evidence="7">The sequence shown here is derived from an EMBL/GenBank/DDBJ whole genome shotgun (WGS) entry which is preliminary data.</text>
</comment>
<dbReference type="CDD" id="cd05299">
    <property type="entry name" value="CtBP_dh"/>
    <property type="match status" value="1"/>
</dbReference>
<dbReference type="PROSITE" id="PS00671">
    <property type="entry name" value="D_2_HYDROXYACID_DH_3"/>
    <property type="match status" value="1"/>
</dbReference>
<evidence type="ECO:0000256" key="2">
    <source>
        <dbReference type="ARBA" id="ARBA00023002"/>
    </source>
</evidence>
<dbReference type="InterPro" id="IPR006140">
    <property type="entry name" value="D-isomer_DH_NAD-bd"/>
</dbReference>
<dbReference type="InterPro" id="IPR050418">
    <property type="entry name" value="D-iso_2-hydroxyacid_DH_PdxB"/>
</dbReference>
<dbReference type="InterPro" id="IPR029753">
    <property type="entry name" value="D-isomer_DH_CS"/>
</dbReference>
<feature type="domain" description="D-isomer specific 2-hydroxyacid dehydrogenase NAD-binding" evidence="6">
    <location>
        <begin position="115"/>
        <end position="290"/>
    </location>
</feature>
<dbReference type="PANTHER" id="PTHR43761">
    <property type="entry name" value="D-ISOMER SPECIFIC 2-HYDROXYACID DEHYDROGENASE FAMILY PROTEIN (AFU_ORTHOLOGUE AFUA_1G13630)"/>
    <property type="match status" value="1"/>
</dbReference>
<dbReference type="PANTHER" id="PTHR43761:SF1">
    <property type="entry name" value="D-ISOMER SPECIFIC 2-HYDROXYACID DEHYDROGENASE CATALYTIC DOMAIN-CONTAINING PROTEIN-RELATED"/>
    <property type="match status" value="1"/>
</dbReference>
<proteinExistence type="inferred from homology"/>
<dbReference type="Pfam" id="PF02826">
    <property type="entry name" value="2-Hacid_dh_C"/>
    <property type="match status" value="1"/>
</dbReference>
<keyword evidence="8" id="KW-1185">Reference proteome</keyword>
<evidence type="ECO:0000259" key="6">
    <source>
        <dbReference type="Pfam" id="PF02826"/>
    </source>
</evidence>
<dbReference type="InterPro" id="IPR006139">
    <property type="entry name" value="D-isomer_2_OHA_DH_cat_dom"/>
</dbReference>
<evidence type="ECO:0000256" key="3">
    <source>
        <dbReference type="ARBA" id="ARBA00023027"/>
    </source>
</evidence>
<dbReference type="AlphaFoldDB" id="A0ABD5PKY4"/>
<comment type="similarity">
    <text evidence="1 4">Belongs to the D-isomer specific 2-hydroxyacid dehydrogenase family.</text>
</comment>
<dbReference type="InterPro" id="IPR043322">
    <property type="entry name" value="CtBP"/>
</dbReference>
<evidence type="ECO:0000256" key="4">
    <source>
        <dbReference type="RuleBase" id="RU003719"/>
    </source>
</evidence>
<evidence type="ECO:0000259" key="5">
    <source>
        <dbReference type="Pfam" id="PF00389"/>
    </source>
</evidence>
<dbReference type="SUPFAM" id="SSF52283">
    <property type="entry name" value="Formate/glycerate dehydrogenase catalytic domain-like"/>
    <property type="match status" value="1"/>
</dbReference>
<dbReference type="GO" id="GO:0016491">
    <property type="term" value="F:oxidoreductase activity"/>
    <property type="evidence" value="ECO:0007669"/>
    <property type="project" value="UniProtKB-KW"/>
</dbReference>
<dbReference type="RefSeq" id="WP_250138751.1">
    <property type="nucleotide sequence ID" value="NZ_JALIQP010000001.1"/>
</dbReference>
<dbReference type="Proteomes" id="UP001595898">
    <property type="component" value="Unassembled WGS sequence"/>
</dbReference>
<evidence type="ECO:0000313" key="8">
    <source>
        <dbReference type="Proteomes" id="UP001595898"/>
    </source>
</evidence>
<sequence length="327" mass="35263">MSPQRTVRVVHLDPDGFADLSVERELFESELDAVSFETIDCSGPAISTRVEEADVLLTHYATVPAEAMNATDCSVIGRYATGVDGIDVEAATERGVAVTNVPTYCDEEVGEHIVTLALAILRGLPAYTAATREGAWDWRDATPVRTAADSTFGCFAFGRKARAAVRRADALGFDVIAHDPYLSDEEIRDGGATPVSFDDLLARSDVLSLNAPLTDETEGLFDAEVFARMREDAILINTSRGRIVDEEGLIDALETGPLYGAGLDVLASEPPRETNPLLDRDDVVVTPHAAWYSDGALDRVRRRGTLNAIAAWRSETVDGVVNPAALR</sequence>
<dbReference type="SUPFAM" id="SSF51735">
    <property type="entry name" value="NAD(P)-binding Rossmann-fold domains"/>
    <property type="match status" value="1"/>
</dbReference>
<accession>A0ABD5PKY4</accession>